<dbReference type="RefSeq" id="WP_168719154.1">
    <property type="nucleotide sequence ID" value="NZ_CP042909.1"/>
</dbReference>
<protein>
    <submittedName>
        <fullName evidence="1">Uncharacterized protein</fullName>
    </submittedName>
</protein>
<keyword evidence="2" id="KW-1185">Reference proteome</keyword>
<dbReference type="KEGG" id="tmai:FVE67_02810"/>
<proteinExistence type="predicted"/>
<gene>
    <name evidence="1" type="ORF">FVE67_02810</name>
</gene>
<dbReference type="AlphaFoldDB" id="A0A6H1WRL3"/>
<evidence type="ECO:0000313" key="2">
    <source>
        <dbReference type="Proteomes" id="UP000501253"/>
    </source>
</evidence>
<organism evidence="1 2">
    <name type="scientific">Thermosulfurimonas marina</name>
    <dbReference type="NCBI Taxonomy" id="2047767"/>
    <lineage>
        <taxon>Bacteria</taxon>
        <taxon>Pseudomonadati</taxon>
        <taxon>Thermodesulfobacteriota</taxon>
        <taxon>Thermodesulfobacteria</taxon>
        <taxon>Thermodesulfobacteriales</taxon>
        <taxon>Thermodesulfobacteriaceae</taxon>
        <taxon>Thermosulfurimonas</taxon>
    </lineage>
</organism>
<dbReference type="Proteomes" id="UP000501253">
    <property type="component" value="Chromosome"/>
</dbReference>
<reference evidence="1 2" key="1">
    <citation type="submission" date="2019-08" db="EMBL/GenBank/DDBJ databases">
        <title>Complete genome sequence of Thermosulfurimonas marina SU872T, an anaerobic thermophilic chemolithoautotrophic bacterium isolated from a shallow marine hydrothermal vent.</title>
        <authorList>
            <person name="Allioux M."/>
            <person name="Jebbar M."/>
            <person name="Slobodkina G."/>
            <person name="Slobodkin A."/>
            <person name="Moalic Y."/>
            <person name="Frolova A."/>
            <person name="Shao Z."/>
            <person name="Alain K."/>
        </authorList>
    </citation>
    <scope>NUCLEOTIDE SEQUENCE [LARGE SCALE GENOMIC DNA]</scope>
    <source>
        <strain evidence="1 2">SU872</strain>
    </source>
</reference>
<dbReference type="EMBL" id="CP042909">
    <property type="protein sequence ID" value="QJA05794.1"/>
    <property type="molecule type" value="Genomic_DNA"/>
</dbReference>
<evidence type="ECO:0000313" key="1">
    <source>
        <dbReference type="EMBL" id="QJA05794.1"/>
    </source>
</evidence>
<name>A0A6H1WRL3_9BACT</name>
<accession>A0A6H1WRL3</accession>
<sequence>MSKEPFTFKPDPETLRRFREASPAERLEWLEEAWRFILKTVPREKLERWLSLRRGSAGAGSLPAPHRSPRQR</sequence>